<feature type="region of interest" description="Disordered" evidence="1">
    <location>
        <begin position="53"/>
        <end position="85"/>
    </location>
</feature>
<accession>A0ABP6IH53</accession>
<reference evidence="3" key="1">
    <citation type="journal article" date="2019" name="Int. J. Syst. Evol. Microbiol.">
        <title>The Global Catalogue of Microorganisms (GCM) 10K type strain sequencing project: providing services to taxonomists for standard genome sequencing and annotation.</title>
        <authorList>
            <consortium name="The Broad Institute Genomics Platform"/>
            <consortium name="The Broad Institute Genome Sequencing Center for Infectious Disease"/>
            <person name="Wu L."/>
            <person name="Ma J."/>
        </authorList>
    </citation>
    <scope>NUCLEOTIDE SEQUENCE [LARGE SCALE GENOMIC DNA]</scope>
    <source>
        <strain evidence="3">JCM 6242</strain>
    </source>
</reference>
<gene>
    <name evidence="2" type="ORF">GCM10010517_46150</name>
</gene>
<proteinExistence type="predicted"/>
<keyword evidence="3" id="KW-1185">Reference proteome</keyword>
<organism evidence="2 3">
    <name type="scientific">Streptosporangium fragile</name>
    <dbReference type="NCBI Taxonomy" id="46186"/>
    <lineage>
        <taxon>Bacteria</taxon>
        <taxon>Bacillati</taxon>
        <taxon>Actinomycetota</taxon>
        <taxon>Actinomycetes</taxon>
        <taxon>Streptosporangiales</taxon>
        <taxon>Streptosporangiaceae</taxon>
        <taxon>Streptosporangium</taxon>
    </lineage>
</organism>
<feature type="compositionally biased region" description="Low complexity" evidence="1">
    <location>
        <begin position="56"/>
        <end position="79"/>
    </location>
</feature>
<evidence type="ECO:0000313" key="2">
    <source>
        <dbReference type="EMBL" id="GAA2882973.1"/>
    </source>
</evidence>
<dbReference type="EMBL" id="BAAAVI010000034">
    <property type="protein sequence ID" value="GAA2882973.1"/>
    <property type="molecule type" value="Genomic_DNA"/>
</dbReference>
<comment type="caution">
    <text evidence="2">The sequence shown here is derived from an EMBL/GenBank/DDBJ whole genome shotgun (WGS) entry which is preliminary data.</text>
</comment>
<protein>
    <submittedName>
        <fullName evidence="2">Uncharacterized protein</fullName>
    </submittedName>
</protein>
<dbReference type="Proteomes" id="UP001500831">
    <property type="component" value="Unassembled WGS sequence"/>
</dbReference>
<name>A0ABP6IH53_9ACTN</name>
<evidence type="ECO:0000256" key="1">
    <source>
        <dbReference type="SAM" id="MobiDB-lite"/>
    </source>
</evidence>
<evidence type="ECO:0000313" key="3">
    <source>
        <dbReference type="Proteomes" id="UP001500831"/>
    </source>
</evidence>
<sequence>MERNGPGSRGARGSVAYVVATGSFAIRSADTGTGAIRRGGAAAEGVGTAVGGVTGAGFSAVPEESRTATAPAAPTTATADSAHPALAHPVPAGPVCCSATWTYPLMPHEPLSKIPFPSRVAGSAKAR</sequence>